<dbReference type="GO" id="GO:0008081">
    <property type="term" value="F:phosphoric diester hydrolase activity"/>
    <property type="evidence" value="ECO:0007669"/>
    <property type="project" value="UniProtKB-UniRule"/>
</dbReference>
<dbReference type="CDD" id="cd04900">
    <property type="entry name" value="ACT_UUR-like_1"/>
    <property type="match status" value="1"/>
</dbReference>
<dbReference type="EC" id="3.1.4.-" evidence="7"/>
<dbReference type="InterPro" id="IPR002912">
    <property type="entry name" value="ACT_dom"/>
</dbReference>
<keyword evidence="1 7" id="KW-0808">Transferase</keyword>
<dbReference type="PROSITE" id="PS51831">
    <property type="entry name" value="HD"/>
    <property type="match status" value="1"/>
</dbReference>
<dbReference type="Pfam" id="PF01842">
    <property type="entry name" value="ACT"/>
    <property type="match status" value="1"/>
</dbReference>
<keyword evidence="2 7" id="KW-0548">Nucleotidyltransferase</keyword>
<comment type="function">
    <text evidence="7">Modifies, by uridylylation and deuridylylation, the PII regulatory proteins (GlnB and homologs), in response to the nitrogen status of the cell that GlnD senses through the glutamine level. Under low glutamine levels, catalyzes the conversion of the PII proteins and UTP to PII-UMP and PPi, while under higher glutamine levels, GlnD hydrolyzes PII-UMP to PII and UMP (deuridylylation). Thus, controls uridylylation state and activity of the PII proteins, and plays an important role in the regulation of nitrogen metabolism.</text>
</comment>
<dbReference type="EMBL" id="PFNG01000158">
    <property type="protein sequence ID" value="PIZ38165.1"/>
    <property type="molecule type" value="Genomic_DNA"/>
</dbReference>
<evidence type="ECO:0000259" key="9">
    <source>
        <dbReference type="PROSITE" id="PS51831"/>
    </source>
</evidence>
<evidence type="ECO:0000313" key="10">
    <source>
        <dbReference type="EMBL" id="PIZ38165.1"/>
    </source>
</evidence>
<evidence type="ECO:0000256" key="5">
    <source>
        <dbReference type="ARBA" id="ARBA00022842"/>
    </source>
</evidence>
<dbReference type="EC" id="2.7.7.59" evidence="7"/>
<gene>
    <name evidence="7" type="primary">glnD</name>
    <name evidence="10" type="ORF">COY37_06685</name>
</gene>
<proteinExistence type="inferred from homology"/>
<dbReference type="InterPro" id="IPR006674">
    <property type="entry name" value="HD_domain"/>
</dbReference>
<evidence type="ECO:0000256" key="7">
    <source>
        <dbReference type="HAMAP-Rule" id="MF_00277"/>
    </source>
</evidence>
<protein>
    <recommendedName>
        <fullName evidence="7">Bifunctional uridylyltransferase/uridylyl-removing enzyme</fullName>
        <shortName evidence="7">UTase/UR</shortName>
    </recommendedName>
    <alternativeName>
        <fullName evidence="7">Bifunctional [protein-PII] modification enzyme</fullName>
    </alternativeName>
    <alternativeName>
        <fullName evidence="7">Bifunctional nitrogen sensor protein</fullName>
    </alternativeName>
    <domain>
        <recommendedName>
            <fullName evidence="7">[Protein-PII] uridylyltransferase</fullName>
            <shortName evidence="7">PII uridylyltransferase</shortName>
            <shortName evidence="7">UTase</shortName>
            <ecNumber evidence="7">2.7.7.59</ecNumber>
        </recommendedName>
    </domain>
    <domain>
        <recommendedName>
            <fullName evidence="7">[Protein-PII]-UMP uridylyl-removing enzyme</fullName>
            <shortName evidence="7">UR</shortName>
            <ecNumber evidence="7">3.1.4.-</ecNumber>
        </recommendedName>
    </domain>
</protein>
<name>A0A2M7T7G2_9ACTN</name>
<feature type="domain" description="ACT" evidence="8">
    <location>
        <begin position="337"/>
        <end position="407"/>
    </location>
</feature>
<comment type="catalytic activity">
    <reaction evidence="7">
        <text>[protein-PII]-uridylyl-L-tyrosine + H2O = [protein-PII]-L-tyrosine + UMP + H(+)</text>
        <dbReference type="Rhea" id="RHEA:48600"/>
        <dbReference type="Rhea" id="RHEA-COMP:12147"/>
        <dbReference type="Rhea" id="RHEA-COMP:12148"/>
        <dbReference type="ChEBI" id="CHEBI:15377"/>
        <dbReference type="ChEBI" id="CHEBI:15378"/>
        <dbReference type="ChEBI" id="CHEBI:46858"/>
        <dbReference type="ChEBI" id="CHEBI:57865"/>
        <dbReference type="ChEBI" id="CHEBI:90602"/>
    </reaction>
</comment>
<dbReference type="Pfam" id="PF24931">
    <property type="entry name" value="ACT_ACR9_3rd"/>
    <property type="match status" value="1"/>
</dbReference>
<comment type="domain">
    <text evidence="7">Has four distinct domains: an N-terminal nucleotidyltransferase (NT) domain responsible for UTase activity, a central HD domain that encodes UR activity, and two C-terminal ACT domains that seem to have a role in glutamine sensing.</text>
</comment>
<dbReference type="Proteomes" id="UP000230956">
    <property type="component" value="Unassembled WGS sequence"/>
</dbReference>
<comment type="catalytic activity">
    <reaction evidence="7">
        <text>[protein-PII]-L-tyrosine + UTP = [protein-PII]-uridylyl-L-tyrosine + diphosphate</text>
        <dbReference type="Rhea" id="RHEA:13673"/>
        <dbReference type="Rhea" id="RHEA-COMP:12147"/>
        <dbReference type="Rhea" id="RHEA-COMP:12148"/>
        <dbReference type="ChEBI" id="CHEBI:33019"/>
        <dbReference type="ChEBI" id="CHEBI:46398"/>
        <dbReference type="ChEBI" id="CHEBI:46858"/>
        <dbReference type="ChEBI" id="CHEBI:90602"/>
        <dbReference type="EC" id="2.7.7.59"/>
    </reaction>
</comment>
<keyword evidence="4 7" id="KW-0378">Hydrolase</keyword>
<dbReference type="PROSITE" id="PS51671">
    <property type="entry name" value="ACT"/>
    <property type="match status" value="2"/>
</dbReference>
<dbReference type="InterPro" id="IPR045865">
    <property type="entry name" value="ACT-like_dom_sf"/>
</dbReference>
<dbReference type="SUPFAM" id="SSF109604">
    <property type="entry name" value="HD-domain/PDEase-like"/>
    <property type="match status" value="1"/>
</dbReference>
<comment type="caution">
    <text evidence="7">Lacks conserved residue(s) required for the propagation of feature annotation.</text>
</comment>
<dbReference type="InterPro" id="IPR010043">
    <property type="entry name" value="UTase/UR"/>
</dbReference>
<sequence length="407" mass="45948">MQKIGSGAYSKSNPLLKQIYEEIEHKDLLLIAALLHDIGKGSGKGHAKRGARIAKEVCARMGMDARDIKTVSFLVEHHLLLSDMATRRDLNDENMIIDLAEIIVHEERLKMLYLISIADSLATGPKAWDTWKDNLLRELFSKVLHIINSGEYTGKKSIGQLRKTAAKAKAALLKSYAEEEIDLFIKQMPYSYLLARSSEDIIEHFELMRNHRKSISVTAAKKEGVCELTLIAKDRPGLFSKVSGALALNGVNILGAQVYTMSDGTALDIFKVEGYFENSMSEDKLERIRRDIKRALEGKIALEYRIAEKAKNYRGKDVLRKSPEVEINNSSSDFYTIIEVHAQDRIGLLYTITRVMFELNLDIHLAKVSTNVDKVIDVFYVWDTFGQKLSDEEQISDIKHAIVMALS</sequence>
<evidence type="ECO:0000256" key="6">
    <source>
        <dbReference type="ARBA" id="ARBA00023268"/>
    </source>
</evidence>
<reference evidence="11" key="1">
    <citation type="submission" date="2017-09" db="EMBL/GenBank/DDBJ databases">
        <title>Depth-based differentiation of microbial function through sediment-hosted aquifers and enrichment of novel symbionts in the deep terrestrial subsurface.</title>
        <authorList>
            <person name="Probst A.J."/>
            <person name="Ladd B."/>
            <person name="Jarett J.K."/>
            <person name="Geller-Mcgrath D.E."/>
            <person name="Sieber C.M.K."/>
            <person name="Emerson J.B."/>
            <person name="Anantharaman K."/>
            <person name="Thomas B.C."/>
            <person name="Malmstrom R."/>
            <person name="Stieglmeier M."/>
            <person name="Klingl A."/>
            <person name="Woyke T."/>
            <person name="Ryan C.M."/>
            <person name="Banfield J.F."/>
        </authorList>
    </citation>
    <scope>NUCLEOTIDE SEQUENCE [LARGE SCALE GENOMIC DNA]</scope>
</reference>
<dbReference type="PANTHER" id="PTHR47320">
    <property type="entry name" value="BIFUNCTIONAL URIDYLYLTRANSFERASE/URIDYLYL-REMOVING ENZYME"/>
    <property type="match status" value="1"/>
</dbReference>
<dbReference type="GO" id="GO:0006808">
    <property type="term" value="P:regulation of nitrogen utilization"/>
    <property type="evidence" value="ECO:0007669"/>
    <property type="project" value="UniProtKB-UniRule"/>
</dbReference>
<dbReference type="HAMAP" id="MF_00277">
    <property type="entry name" value="PII_uridylyl_transf"/>
    <property type="match status" value="1"/>
</dbReference>
<accession>A0A2M7T7G2</accession>
<evidence type="ECO:0000256" key="4">
    <source>
        <dbReference type="ARBA" id="ARBA00022801"/>
    </source>
</evidence>
<evidence type="ECO:0000256" key="2">
    <source>
        <dbReference type="ARBA" id="ARBA00022695"/>
    </source>
</evidence>
<comment type="caution">
    <text evidence="10">The sequence shown here is derived from an EMBL/GenBank/DDBJ whole genome shotgun (WGS) entry which is preliminary data.</text>
</comment>
<dbReference type="SUPFAM" id="SSF55021">
    <property type="entry name" value="ACT-like"/>
    <property type="match status" value="2"/>
</dbReference>
<comment type="activity regulation">
    <text evidence="7">Uridylyltransferase (UTase) activity is inhibited by glutamine, while glutamine activates uridylyl-removing (UR) activity.</text>
</comment>
<dbReference type="GO" id="GO:0008773">
    <property type="term" value="F:[protein-PII] uridylyltransferase activity"/>
    <property type="evidence" value="ECO:0007669"/>
    <property type="project" value="UniProtKB-UniRule"/>
</dbReference>
<keyword evidence="6 7" id="KW-0511">Multifunctional enzyme</keyword>
<feature type="region of interest" description="Uridylyltransferase" evidence="7">
    <location>
        <position position="1"/>
    </location>
</feature>
<feature type="domain" description="HD" evidence="9">
    <location>
        <begin position="1"/>
        <end position="112"/>
    </location>
</feature>
<dbReference type="Gene3D" id="3.30.70.260">
    <property type="match status" value="1"/>
</dbReference>
<dbReference type="CDD" id="cd00077">
    <property type="entry name" value="HDc"/>
    <property type="match status" value="1"/>
</dbReference>
<feature type="domain" description="ACT" evidence="8">
    <location>
        <begin position="227"/>
        <end position="309"/>
    </location>
</feature>
<evidence type="ECO:0000259" key="8">
    <source>
        <dbReference type="PROSITE" id="PS51671"/>
    </source>
</evidence>
<dbReference type="CDD" id="cd04899">
    <property type="entry name" value="ACT_ACR-UUR-like_2"/>
    <property type="match status" value="1"/>
</dbReference>
<dbReference type="AlphaFoldDB" id="A0A2M7T7G2"/>
<evidence type="ECO:0000256" key="3">
    <source>
        <dbReference type="ARBA" id="ARBA00022737"/>
    </source>
</evidence>
<dbReference type="PANTHER" id="PTHR47320:SF1">
    <property type="entry name" value="BIFUNCTIONAL URIDYLYLTRANSFERASE_URIDYLYL-REMOVING ENZYME"/>
    <property type="match status" value="1"/>
</dbReference>
<keyword evidence="3" id="KW-0677">Repeat</keyword>
<comment type="cofactor">
    <cofactor evidence="7">
        <name>Mg(2+)</name>
        <dbReference type="ChEBI" id="CHEBI:18420"/>
    </cofactor>
</comment>
<comment type="similarity">
    <text evidence="7">Belongs to the GlnD family.</text>
</comment>
<keyword evidence="5 7" id="KW-0460">Magnesium</keyword>
<dbReference type="Pfam" id="PF01966">
    <property type="entry name" value="HD"/>
    <property type="match status" value="1"/>
</dbReference>
<dbReference type="Gene3D" id="1.10.3210.10">
    <property type="entry name" value="Hypothetical protein af1432"/>
    <property type="match status" value="1"/>
</dbReference>
<evidence type="ECO:0000256" key="1">
    <source>
        <dbReference type="ARBA" id="ARBA00022679"/>
    </source>
</evidence>
<organism evidence="10 11">
    <name type="scientific">Candidatus Aquicultor secundus</name>
    <dbReference type="NCBI Taxonomy" id="1973895"/>
    <lineage>
        <taxon>Bacteria</taxon>
        <taxon>Bacillati</taxon>
        <taxon>Actinomycetota</taxon>
        <taxon>Candidatus Aquicultoria</taxon>
        <taxon>Candidatus Aquicultorales</taxon>
        <taxon>Candidatus Aquicultoraceae</taxon>
        <taxon>Candidatus Aquicultor</taxon>
    </lineage>
</organism>
<dbReference type="InterPro" id="IPR003607">
    <property type="entry name" value="HD/PDEase_dom"/>
</dbReference>
<evidence type="ECO:0000313" key="11">
    <source>
        <dbReference type="Proteomes" id="UP000230956"/>
    </source>
</evidence>